<dbReference type="Proteomes" id="UP000054321">
    <property type="component" value="Unassembled WGS sequence"/>
</dbReference>
<evidence type="ECO:0000313" key="1">
    <source>
        <dbReference type="EMBL" id="KIM98631.1"/>
    </source>
</evidence>
<dbReference type="EMBL" id="KN832880">
    <property type="protein sequence ID" value="KIM98631.1"/>
    <property type="molecule type" value="Genomic_DNA"/>
</dbReference>
<accession>A0A0C3H8F0</accession>
<protein>
    <recommendedName>
        <fullName evidence="3">EH domain-containing protein</fullName>
    </recommendedName>
</protein>
<dbReference type="HOGENOM" id="CLU_024135_0_0_1"/>
<reference evidence="2" key="2">
    <citation type="submission" date="2015-01" db="EMBL/GenBank/DDBJ databases">
        <title>Evolutionary Origins and Diversification of the Mycorrhizal Mutualists.</title>
        <authorList>
            <consortium name="DOE Joint Genome Institute"/>
            <consortium name="Mycorrhizal Genomics Consortium"/>
            <person name="Kohler A."/>
            <person name="Kuo A."/>
            <person name="Nagy L.G."/>
            <person name="Floudas D."/>
            <person name="Copeland A."/>
            <person name="Barry K.W."/>
            <person name="Cichocki N."/>
            <person name="Veneault-Fourrey C."/>
            <person name="LaButti K."/>
            <person name="Lindquist E.A."/>
            <person name="Lipzen A."/>
            <person name="Lundell T."/>
            <person name="Morin E."/>
            <person name="Murat C."/>
            <person name="Riley R."/>
            <person name="Ohm R."/>
            <person name="Sun H."/>
            <person name="Tunlid A."/>
            <person name="Henrissat B."/>
            <person name="Grigoriev I.V."/>
            <person name="Hibbett D.S."/>
            <person name="Martin F."/>
        </authorList>
    </citation>
    <scope>NUCLEOTIDE SEQUENCE [LARGE SCALE GENOMIC DNA]</scope>
    <source>
        <strain evidence="2">Zn</strain>
    </source>
</reference>
<gene>
    <name evidence="1" type="ORF">OIDMADRAFT_128500</name>
</gene>
<organism evidence="1 2">
    <name type="scientific">Oidiodendron maius (strain Zn)</name>
    <dbReference type="NCBI Taxonomy" id="913774"/>
    <lineage>
        <taxon>Eukaryota</taxon>
        <taxon>Fungi</taxon>
        <taxon>Dikarya</taxon>
        <taxon>Ascomycota</taxon>
        <taxon>Pezizomycotina</taxon>
        <taxon>Leotiomycetes</taxon>
        <taxon>Leotiomycetes incertae sedis</taxon>
        <taxon>Myxotrichaceae</taxon>
        <taxon>Oidiodendron</taxon>
    </lineage>
</organism>
<reference evidence="1 2" key="1">
    <citation type="submission" date="2014-04" db="EMBL/GenBank/DDBJ databases">
        <authorList>
            <consortium name="DOE Joint Genome Institute"/>
            <person name="Kuo A."/>
            <person name="Martino E."/>
            <person name="Perotto S."/>
            <person name="Kohler A."/>
            <person name="Nagy L.G."/>
            <person name="Floudas D."/>
            <person name="Copeland A."/>
            <person name="Barry K.W."/>
            <person name="Cichocki N."/>
            <person name="Veneault-Fourrey C."/>
            <person name="LaButti K."/>
            <person name="Lindquist E.A."/>
            <person name="Lipzen A."/>
            <person name="Lundell T."/>
            <person name="Morin E."/>
            <person name="Murat C."/>
            <person name="Sun H."/>
            <person name="Tunlid A."/>
            <person name="Henrissat B."/>
            <person name="Grigoriev I.V."/>
            <person name="Hibbett D.S."/>
            <person name="Martin F."/>
            <person name="Nordberg H.P."/>
            <person name="Cantor M.N."/>
            <person name="Hua S.X."/>
        </authorList>
    </citation>
    <scope>NUCLEOTIDE SEQUENCE [LARGE SCALE GENOMIC DNA]</scope>
    <source>
        <strain evidence="1 2">Zn</strain>
    </source>
</reference>
<proteinExistence type="predicted"/>
<dbReference type="InParanoid" id="A0A0C3H8F0"/>
<name>A0A0C3H8F0_OIDMZ</name>
<dbReference type="AlphaFoldDB" id="A0A0C3H8F0"/>
<dbReference type="OrthoDB" id="2522565at2759"/>
<evidence type="ECO:0000313" key="2">
    <source>
        <dbReference type="Proteomes" id="UP000054321"/>
    </source>
</evidence>
<sequence length="446" mass="50154">MLVRELKRLLLFVGPAIFLILLVAKLCGKTLISLPSLTSPFSNGLSSEFQESGTPSNHVGHPFAGYTEGAYHEIFSLSTSDKKYFKIKFPPHRGINPNAIPHPTLESTWIIVSQRHDHSVKDSVWFAELFCNAVFTGEGLSCIEPPLILPIGRTRGHDKCIGNLGYFGFNVGPHDARVFYGPTAPYTVYGSNSQYTCFGQWIQDLRLLTDWPFEFFNEAQFSMPTELQRPEPYGMVEKNYFIFWDRDENVYAHYDIFPKRVFARLSDDGSTGPDLAPKVATGDEKCMNKYMQKLPLENESIHQATNSISITLCKRSDPGCQPDDSNTFILTVFQHKKFYSGHAVYDPYVTLFEQMAPFALYGISTKPFWISGRGMPGEWKDLNGNPSDQTQMIYVTSLSWKKAGQKYHGYIDDVLFVLFGIEDSDTGGIDIMAGDLLADLGLCALL</sequence>
<evidence type="ECO:0008006" key="3">
    <source>
        <dbReference type="Google" id="ProtNLM"/>
    </source>
</evidence>
<dbReference type="STRING" id="913774.A0A0C3H8F0"/>
<keyword evidence="2" id="KW-1185">Reference proteome</keyword>